<proteinExistence type="predicted"/>
<reference evidence="2" key="1">
    <citation type="journal article" date="2019" name="Int. J. Syst. Evol. Microbiol.">
        <title>The Global Catalogue of Microorganisms (GCM) 10K type strain sequencing project: providing services to taxonomists for standard genome sequencing and annotation.</title>
        <authorList>
            <consortium name="The Broad Institute Genomics Platform"/>
            <consortium name="The Broad Institute Genome Sequencing Center for Infectious Disease"/>
            <person name="Wu L."/>
            <person name="Ma J."/>
        </authorList>
    </citation>
    <scope>NUCLEOTIDE SEQUENCE [LARGE SCALE GENOMIC DNA]</scope>
    <source>
        <strain evidence="2">KCTC 42662</strain>
    </source>
</reference>
<accession>A0ABW5KGX4</accession>
<sequence length="152" mass="18634">MDIDLRMDKYDFHYQFRKEPLAFNWSFHPERIVIRNEALRTNNRELYERYVKAVFPTYFEQEMKAFDRTLTGLKQVSGQQARLYFETHTHNMVQSDTYWEEEDAIFFPRFVPEHELEVLIEDEELILNKIHTDWITDRKLLWLDTIGSFFKA</sequence>
<protein>
    <submittedName>
        <fullName evidence="1">Uncharacterized protein</fullName>
    </submittedName>
</protein>
<gene>
    <name evidence="1" type="ORF">ACFSR5_09430</name>
</gene>
<comment type="caution">
    <text evidence="1">The sequence shown here is derived from an EMBL/GenBank/DDBJ whole genome shotgun (WGS) entry which is preliminary data.</text>
</comment>
<dbReference type="RefSeq" id="WP_380903027.1">
    <property type="nucleotide sequence ID" value="NZ_JBHUEG010000007.1"/>
</dbReference>
<name>A0ABW5KGX4_9SPHI</name>
<organism evidence="1 2">
    <name type="scientific">Sphingobacterium suaedae</name>
    <dbReference type="NCBI Taxonomy" id="1686402"/>
    <lineage>
        <taxon>Bacteria</taxon>
        <taxon>Pseudomonadati</taxon>
        <taxon>Bacteroidota</taxon>
        <taxon>Sphingobacteriia</taxon>
        <taxon>Sphingobacteriales</taxon>
        <taxon>Sphingobacteriaceae</taxon>
        <taxon>Sphingobacterium</taxon>
    </lineage>
</organism>
<dbReference type="Proteomes" id="UP001597545">
    <property type="component" value="Unassembled WGS sequence"/>
</dbReference>
<keyword evidence="2" id="KW-1185">Reference proteome</keyword>
<evidence type="ECO:0000313" key="1">
    <source>
        <dbReference type="EMBL" id="MFD2547864.1"/>
    </source>
</evidence>
<dbReference type="EMBL" id="JBHULR010000003">
    <property type="protein sequence ID" value="MFD2547864.1"/>
    <property type="molecule type" value="Genomic_DNA"/>
</dbReference>
<evidence type="ECO:0000313" key="2">
    <source>
        <dbReference type="Proteomes" id="UP001597545"/>
    </source>
</evidence>